<name>B6JI97_AFIC5</name>
<dbReference type="AlphaFoldDB" id="B6JI97"/>
<evidence type="ECO:0000313" key="2">
    <source>
        <dbReference type="EMBL" id="AEI05770.1"/>
    </source>
</evidence>
<feature type="signal peptide" evidence="1">
    <location>
        <begin position="1"/>
        <end position="21"/>
    </location>
</feature>
<gene>
    <name evidence="2" type="ordered locus">OCA5_c10510</name>
</gene>
<protein>
    <submittedName>
        <fullName evidence="2">Uncharacterized protein</fullName>
    </submittedName>
</protein>
<dbReference type="eggNOG" id="ENOG5031EF3">
    <property type="taxonomic scope" value="Bacteria"/>
</dbReference>
<keyword evidence="1" id="KW-0732">Signal</keyword>
<organism evidence="2 3">
    <name type="scientific">Afipia carboxidovorans (strain ATCC 49405 / DSM 1227 / KCTC 32145 / OM5)</name>
    <name type="common">Oligotropha carboxidovorans</name>
    <dbReference type="NCBI Taxonomy" id="504832"/>
    <lineage>
        <taxon>Bacteria</taxon>
        <taxon>Pseudomonadati</taxon>
        <taxon>Pseudomonadota</taxon>
        <taxon>Alphaproteobacteria</taxon>
        <taxon>Hyphomicrobiales</taxon>
        <taxon>Nitrobacteraceae</taxon>
        <taxon>Afipia</taxon>
    </lineage>
</organism>
<dbReference type="Proteomes" id="UP000007730">
    <property type="component" value="Chromosome"/>
</dbReference>
<keyword evidence="3" id="KW-1185">Reference proteome</keyword>
<proteinExistence type="predicted"/>
<reference evidence="2 3" key="1">
    <citation type="journal article" date="2011" name="J. Bacteriol.">
        <title>Complete genome sequences of the chemolithoautotrophic Oligotropha carboxidovorans strains OM4 and OM5.</title>
        <authorList>
            <person name="Volland S."/>
            <person name="Rachinger M."/>
            <person name="Strittmatter A."/>
            <person name="Daniel R."/>
            <person name="Gottschalk G."/>
            <person name="Meyer O."/>
        </authorList>
    </citation>
    <scope>NUCLEOTIDE SEQUENCE [LARGE SCALE GENOMIC DNA]</scope>
    <source>
        <strain evidence="3">ATCC 49405 / DSM 1227 / KCTC 32145 / OM5</strain>
    </source>
</reference>
<accession>B6JI97</accession>
<dbReference type="HOGENOM" id="CLU_2748736_0_0_5"/>
<dbReference type="EMBL" id="CP002826">
    <property type="protein sequence ID" value="AEI05770.1"/>
    <property type="molecule type" value="Genomic_DNA"/>
</dbReference>
<evidence type="ECO:0000256" key="1">
    <source>
        <dbReference type="SAM" id="SignalP"/>
    </source>
</evidence>
<dbReference type="KEGG" id="ocg:OCA5_c10510"/>
<evidence type="ECO:0000313" key="3">
    <source>
        <dbReference type="Proteomes" id="UP000007730"/>
    </source>
</evidence>
<feature type="chain" id="PRO_5002847017" evidence="1">
    <location>
        <begin position="22"/>
        <end position="76"/>
    </location>
</feature>
<sequence length="76" mass="8282">MKAPCALSLAAMMLGAFGAFAIVQPATAADMPADRAPVVKRIPHAHGRVIVRGCRLGTERLWDGYGWYVRDIQVCR</sequence>
<dbReference type="KEGG" id="oca:OCAR_7044"/>